<comment type="caution">
    <text evidence="1">The sequence shown here is derived from an EMBL/GenBank/DDBJ whole genome shotgun (WGS) entry which is preliminary data.</text>
</comment>
<dbReference type="AlphaFoldDB" id="A0AAN9QA76"/>
<evidence type="ECO:0000313" key="1">
    <source>
        <dbReference type="EMBL" id="KAK7323628.1"/>
    </source>
</evidence>
<accession>A0AAN9QA76</accession>
<keyword evidence="2" id="KW-1185">Reference proteome</keyword>
<reference evidence="1 2" key="1">
    <citation type="submission" date="2024-01" db="EMBL/GenBank/DDBJ databases">
        <title>The genomes of 5 underutilized Papilionoideae crops provide insights into root nodulation and disease resistanc.</title>
        <authorList>
            <person name="Jiang F."/>
        </authorList>
    </citation>
    <scope>NUCLEOTIDE SEQUENCE [LARGE SCALE GENOMIC DNA]</scope>
    <source>
        <strain evidence="1">LVBAO_FW01</strain>
        <tissue evidence="1">Leaves</tissue>
    </source>
</reference>
<organism evidence="1 2">
    <name type="scientific">Canavalia gladiata</name>
    <name type="common">Sword bean</name>
    <name type="synonym">Dolichos gladiatus</name>
    <dbReference type="NCBI Taxonomy" id="3824"/>
    <lineage>
        <taxon>Eukaryota</taxon>
        <taxon>Viridiplantae</taxon>
        <taxon>Streptophyta</taxon>
        <taxon>Embryophyta</taxon>
        <taxon>Tracheophyta</taxon>
        <taxon>Spermatophyta</taxon>
        <taxon>Magnoliopsida</taxon>
        <taxon>eudicotyledons</taxon>
        <taxon>Gunneridae</taxon>
        <taxon>Pentapetalae</taxon>
        <taxon>rosids</taxon>
        <taxon>fabids</taxon>
        <taxon>Fabales</taxon>
        <taxon>Fabaceae</taxon>
        <taxon>Papilionoideae</taxon>
        <taxon>50 kb inversion clade</taxon>
        <taxon>NPAAA clade</taxon>
        <taxon>indigoferoid/millettioid clade</taxon>
        <taxon>Phaseoleae</taxon>
        <taxon>Canavalia</taxon>
    </lineage>
</organism>
<sequence>MKIATRGSSSLAPPGCLGPLSCLSPTLFVVAETTSAANKACAMLMPHPWRVSPPPIAHDLHTACPDTYGVLHIQSQHNPELCCSGHVRCALTTNPLDTRSFHLEESNVLQSGEAGFAILGVPCSCFELPGSMRLS</sequence>
<proteinExistence type="predicted"/>
<dbReference type="EMBL" id="JAYMYQ010000006">
    <property type="protein sequence ID" value="KAK7323628.1"/>
    <property type="molecule type" value="Genomic_DNA"/>
</dbReference>
<name>A0AAN9QA76_CANGL</name>
<evidence type="ECO:0000313" key="2">
    <source>
        <dbReference type="Proteomes" id="UP001367508"/>
    </source>
</evidence>
<gene>
    <name evidence="1" type="ORF">VNO77_27110</name>
</gene>
<dbReference type="Proteomes" id="UP001367508">
    <property type="component" value="Unassembled WGS sequence"/>
</dbReference>
<protein>
    <submittedName>
        <fullName evidence="1">Uncharacterized protein</fullName>
    </submittedName>
</protein>